<feature type="region of interest" description="Disordered" evidence="1">
    <location>
        <begin position="1"/>
        <end position="173"/>
    </location>
</feature>
<evidence type="ECO:0000313" key="2">
    <source>
        <dbReference type="EMBL" id="EKF29607.1"/>
    </source>
</evidence>
<feature type="compositionally biased region" description="Polar residues" evidence="1">
    <location>
        <begin position="71"/>
        <end position="91"/>
    </location>
</feature>
<proteinExistence type="predicted"/>
<dbReference type="AlphaFoldDB" id="K2NL69"/>
<dbReference type="Proteomes" id="UP000007350">
    <property type="component" value="Unassembled WGS sequence"/>
</dbReference>
<name>K2NL69_TRYCR</name>
<evidence type="ECO:0000256" key="1">
    <source>
        <dbReference type="SAM" id="MobiDB-lite"/>
    </source>
</evidence>
<protein>
    <submittedName>
        <fullName evidence="2">Uncharacterized protein</fullName>
    </submittedName>
</protein>
<dbReference type="EMBL" id="AHKC01012872">
    <property type="protein sequence ID" value="EKF29607.1"/>
    <property type="molecule type" value="Genomic_DNA"/>
</dbReference>
<keyword evidence="3" id="KW-1185">Reference proteome</keyword>
<sequence length="255" mass="29219">MRVTQQQQTHHVADGISQQIGETEGKEWNRRERDGAPRIQRKRADNMRREQQAQPHSSHTTRRHPRKEGTQRQQPPTMQEETAPTTISSQLIPAANGKWPKARGHHTTHTEQANPHPSMTRHHNFLPSHPQWDTEPNSTQSHAVHHTRRKRESGCALPLSSPSPHDHGKTNRRHTQLPACTTKGASKSTACGCVCLHIRRNKKMEQMKEWDVNKHVNAQQWRRGNGERRKLAMLVTAPQPQQRKAASYLPNNNKA</sequence>
<comment type="caution">
    <text evidence="2">The sequence shown here is derived from an EMBL/GenBank/DDBJ whole genome shotgun (WGS) entry which is preliminary data.</text>
</comment>
<gene>
    <name evidence="2" type="ORF">MOQ_006595</name>
</gene>
<feature type="compositionally biased region" description="Basic and acidic residues" evidence="1">
    <location>
        <begin position="23"/>
        <end position="51"/>
    </location>
</feature>
<reference evidence="2 3" key="1">
    <citation type="journal article" date="2012" name="BMC Genomics">
        <title>Comparative genomic analysis of human infective Trypanosoma cruzi lineages with the bat-restricted subspecies T. cruzi marinkellei.</title>
        <authorList>
            <person name="Franzen O."/>
            <person name="Talavera-Lopez C."/>
            <person name="Ochaya S."/>
            <person name="Butler C.E."/>
            <person name="Messenger L.A."/>
            <person name="Lewis M.D."/>
            <person name="Llewellyn M.S."/>
            <person name="Marinkelle C.J."/>
            <person name="Tyler K.M."/>
            <person name="Miles M.A."/>
            <person name="Andersson B."/>
        </authorList>
    </citation>
    <scope>NUCLEOTIDE SEQUENCE [LARGE SCALE GENOMIC DNA]</scope>
    <source>
        <strain evidence="2 3">B7</strain>
    </source>
</reference>
<dbReference type="OrthoDB" id="10427634at2759"/>
<feature type="compositionally biased region" description="Polar residues" evidence="1">
    <location>
        <begin position="1"/>
        <end position="21"/>
    </location>
</feature>
<evidence type="ECO:0000313" key="3">
    <source>
        <dbReference type="Proteomes" id="UP000007350"/>
    </source>
</evidence>
<organism evidence="2 3">
    <name type="scientific">Trypanosoma cruzi marinkellei</name>
    <dbReference type="NCBI Taxonomy" id="85056"/>
    <lineage>
        <taxon>Eukaryota</taxon>
        <taxon>Discoba</taxon>
        <taxon>Euglenozoa</taxon>
        <taxon>Kinetoplastea</taxon>
        <taxon>Metakinetoplastina</taxon>
        <taxon>Trypanosomatida</taxon>
        <taxon>Trypanosomatidae</taxon>
        <taxon>Trypanosoma</taxon>
        <taxon>Schizotrypanum</taxon>
    </lineage>
</organism>
<accession>K2NL69</accession>